<evidence type="ECO:0000313" key="3">
    <source>
        <dbReference type="Proteomes" id="UP000183400"/>
    </source>
</evidence>
<gene>
    <name evidence="2" type="ORF">SAMN05444358_11456</name>
</gene>
<sequence>MSHDDLMTPALLSLGVRIFISWGLTRWRNSKGRTSIFANDQSLEDVGLSFISSLFNSFSPNRVDGITELRPPWGLRDLAPVIALVLLLTTELSPLWESVGIHDPVIHKAALIALCLIFGYSWFILLFVQKVVYDGSFIECYGVDATKQERKLSDLVDIRVHDKRPALVLTFAQQKTSLYHKIPLPAGGLHHPYGSHRAAEP</sequence>
<keyword evidence="3" id="KW-1185">Reference proteome</keyword>
<keyword evidence="1" id="KW-0472">Membrane</keyword>
<dbReference type="EMBL" id="FNNP01000014">
    <property type="protein sequence ID" value="SDX89189.1"/>
    <property type="molecule type" value="Genomic_DNA"/>
</dbReference>
<proteinExistence type="predicted"/>
<dbReference type="AlphaFoldDB" id="A0A1H3FGE6"/>
<dbReference type="Proteomes" id="UP000183400">
    <property type="component" value="Unassembled WGS sequence"/>
</dbReference>
<organism evidence="2 3">
    <name type="scientific">Ruegeria halocynthiae</name>
    <dbReference type="NCBI Taxonomy" id="985054"/>
    <lineage>
        <taxon>Bacteria</taxon>
        <taxon>Pseudomonadati</taxon>
        <taxon>Pseudomonadota</taxon>
        <taxon>Alphaproteobacteria</taxon>
        <taxon>Rhodobacterales</taxon>
        <taxon>Roseobacteraceae</taxon>
        <taxon>Ruegeria</taxon>
    </lineage>
</organism>
<dbReference type="RefSeq" id="WP_143030638.1">
    <property type="nucleotide sequence ID" value="NZ_FNNP01000014.1"/>
</dbReference>
<evidence type="ECO:0000313" key="2">
    <source>
        <dbReference type="EMBL" id="SDX89189.1"/>
    </source>
</evidence>
<name>A0A1H3FGE6_9RHOB</name>
<feature type="transmembrane region" description="Helical" evidence="1">
    <location>
        <begin position="108"/>
        <end position="128"/>
    </location>
</feature>
<dbReference type="OrthoDB" id="7837687at2"/>
<evidence type="ECO:0000256" key="1">
    <source>
        <dbReference type="SAM" id="Phobius"/>
    </source>
</evidence>
<keyword evidence="1" id="KW-1133">Transmembrane helix</keyword>
<accession>A0A1H3FGE6</accession>
<protein>
    <submittedName>
        <fullName evidence="2">Uncharacterized protein</fullName>
    </submittedName>
</protein>
<reference evidence="3" key="1">
    <citation type="submission" date="2016-10" db="EMBL/GenBank/DDBJ databases">
        <authorList>
            <person name="Varghese N."/>
            <person name="Submissions S."/>
        </authorList>
    </citation>
    <scope>NUCLEOTIDE SEQUENCE [LARGE SCALE GENOMIC DNA]</scope>
    <source>
        <strain evidence="3">DSM 27839</strain>
    </source>
</reference>
<keyword evidence="1" id="KW-0812">Transmembrane</keyword>